<comment type="function">
    <text evidence="4">Has an important function as a repair enzyme for proteins that have been inactivated by oxidation. Catalyzes the reversible oxidation-reduction of methionine sulfoxide in proteins to methionine.</text>
</comment>
<dbReference type="InterPro" id="IPR002569">
    <property type="entry name" value="Met_Sox_Rdtase_MsrA_dom"/>
</dbReference>
<dbReference type="HAMAP" id="MF_01401">
    <property type="entry name" value="MsrA"/>
    <property type="match status" value="1"/>
</dbReference>
<keyword evidence="1 4" id="KW-0560">Oxidoreductase</keyword>
<keyword evidence="6" id="KW-0732">Signal</keyword>
<dbReference type="NCBIfam" id="TIGR00401">
    <property type="entry name" value="msrA"/>
    <property type="match status" value="1"/>
</dbReference>
<evidence type="ECO:0000313" key="9">
    <source>
        <dbReference type="Proteomes" id="UP000238823"/>
    </source>
</evidence>
<evidence type="ECO:0000256" key="5">
    <source>
        <dbReference type="SAM" id="MobiDB-lite"/>
    </source>
</evidence>
<feature type="region of interest" description="Disordered" evidence="5">
    <location>
        <begin position="24"/>
        <end position="51"/>
    </location>
</feature>
<dbReference type="GO" id="GO:0033744">
    <property type="term" value="F:L-methionine:thioredoxin-disulfide S-oxidoreductase activity"/>
    <property type="evidence" value="ECO:0007669"/>
    <property type="project" value="RHEA"/>
</dbReference>
<feature type="active site" evidence="4">
    <location>
        <position position="72"/>
    </location>
</feature>
<dbReference type="RefSeq" id="WP_106090584.1">
    <property type="nucleotide sequence ID" value="NZ_PVNL01000069.1"/>
</dbReference>
<protein>
    <recommendedName>
        <fullName evidence="4">Peptide methionine sulfoxide reductase MsrA</fullName>
        <shortName evidence="4">Protein-methionine-S-oxide reductase</shortName>
        <ecNumber evidence="4">1.8.4.11</ecNumber>
    </recommendedName>
    <alternativeName>
        <fullName evidence="4">Peptide-methionine (S)-S-oxide reductase</fullName>
        <shortName evidence="4">Peptide Met(O) reductase</shortName>
    </alternativeName>
</protein>
<name>A0A2S9YNU5_9BACT</name>
<evidence type="ECO:0000256" key="6">
    <source>
        <dbReference type="SAM" id="SignalP"/>
    </source>
</evidence>
<feature type="domain" description="Peptide methionine sulphoxide reductase MsrA" evidence="7">
    <location>
        <begin position="66"/>
        <end position="215"/>
    </location>
</feature>
<dbReference type="PANTHER" id="PTHR43774:SF1">
    <property type="entry name" value="PEPTIDE METHIONINE SULFOXIDE REDUCTASE MSRA 2"/>
    <property type="match status" value="1"/>
</dbReference>
<evidence type="ECO:0000256" key="4">
    <source>
        <dbReference type="HAMAP-Rule" id="MF_01401"/>
    </source>
</evidence>
<evidence type="ECO:0000256" key="2">
    <source>
        <dbReference type="ARBA" id="ARBA00047806"/>
    </source>
</evidence>
<dbReference type="EMBL" id="PVNL01000069">
    <property type="protein sequence ID" value="PRQ06739.1"/>
    <property type="molecule type" value="Genomic_DNA"/>
</dbReference>
<feature type="compositionally biased region" description="Polar residues" evidence="5">
    <location>
        <begin position="24"/>
        <end position="39"/>
    </location>
</feature>
<gene>
    <name evidence="8" type="primary">msrA1</name>
    <name evidence="4" type="synonym">msrA</name>
    <name evidence="8" type="ORF">ENSA7_36150</name>
</gene>
<comment type="catalytic activity">
    <reaction evidence="3 4">
        <text>[thioredoxin]-disulfide + L-methionine + H2O = L-methionine (S)-S-oxide + [thioredoxin]-dithiol</text>
        <dbReference type="Rhea" id="RHEA:19993"/>
        <dbReference type="Rhea" id="RHEA-COMP:10698"/>
        <dbReference type="Rhea" id="RHEA-COMP:10700"/>
        <dbReference type="ChEBI" id="CHEBI:15377"/>
        <dbReference type="ChEBI" id="CHEBI:29950"/>
        <dbReference type="ChEBI" id="CHEBI:50058"/>
        <dbReference type="ChEBI" id="CHEBI:57844"/>
        <dbReference type="ChEBI" id="CHEBI:58772"/>
        <dbReference type="EC" id="1.8.4.11"/>
    </reaction>
</comment>
<reference evidence="8 9" key="1">
    <citation type="submission" date="2018-03" db="EMBL/GenBank/DDBJ databases">
        <title>Draft Genome Sequences of the Obligatory Marine Myxobacteria Enhygromyxa salina SWB007.</title>
        <authorList>
            <person name="Poehlein A."/>
            <person name="Moghaddam J.A."/>
            <person name="Harms H."/>
            <person name="Alanjari M."/>
            <person name="Koenig G.M."/>
            <person name="Daniel R."/>
            <person name="Schaeberle T.F."/>
        </authorList>
    </citation>
    <scope>NUCLEOTIDE SEQUENCE [LARGE SCALE GENOMIC DNA]</scope>
    <source>
        <strain evidence="8 9">SWB007</strain>
    </source>
</reference>
<dbReference type="GO" id="GO:0008113">
    <property type="term" value="F:peptide-methionine (S)-S-oxide reductase activity"/>
    <property type="evidence" value="ECO:0007669"/>
    <property type="project" value="UniProtKB-UniRule"/>
</dbReference>
<proteinExistence type="inferred from homology"/>
<sequence>MRRPRLAVALALLLVPLAQGCSSPSSEVAHSSDPVTNTPAAAATHRVDPPDPPIDAAKLEAAGGVAYFAGGCFWGVEHFLEQIDGVLRVESGYMGGHLDNPTYADVSSETTGHLETVRVYFDPERVSYEAVAKRFFEIHDPTQANGQGPDIGSEYLSAVFVTGPEQREATQALIMRLKDRGYEVVTKVEPAASFWLAEDYHQNYYVKHNKQPYCHSPVDRFGDQ</sequence>
<feature type="signal peptide" evidence="6">
    <location>
        <begin position="1"/>
        <end position="20"/>
    </location>
</feature>
<dbReference type="InterPro" id="IPR036509">
    <property type="entry name" value="Met_Sox_Rdtase_MsrA_sf"/>
</dbReference>
<dbReference type="Proteomes" id="UP000238823">
    <property type="component" value="Unassembled WGS sequence"/>
</dbReference>
<dbReference type="Pfam" id="PF01625">
    <property type="entry name" value="PMSR"/>
    <property type="match status" value="1"/>
</dbReference>
<comment type="caution">
    <text evidence="8">The sequence shown here is derived from an EMBL/GenBank/DDBJ whole genome shotgun (WGS) entry which is preliminary data.</text>
</comment>
<dbReference type="PROSITE" id="PS51257">
    <property type="entry name" value="PROKAR_LIPOPROTEIN"/>
    <property type="match status" value="1"/>
</dbReference>
<dbReference type="Gene3D" id="3.30.1060.10">
    <property type="entry name" value="Peptide methionine sulphoxide reductase MsrA"/>
    <property type="match status" value="1"/>
</dbReference>
<comment type="catalytic activity">
    <reaction evidence="2 4">
        <text>L-methionyl-[protein] + [thioredoxin]-disulfide + H2O = L-methionyl-(S)-S-oxide-[protein] + [thioredoxin]-dithiol</text>
        <dbReference type="Rhea" id="RHEA:14217"/>
        <dbReference type="Rhea" id="RHEA-COMP:10698"/>
        <dbReference type="Rhea" id="RHEA-COMP:10700"/>
        <dbReference type="Rhea" id="RHEA-COMP:12313"/>
        <dbReference type="Rhea" id="RHEA-COMP:12315"/>
        <dbReference type="ChEBI" id="CHEBI:15377"/>
        <dbReference type="ChEBI" id="CHEBI:16044"/>
        <dbReference type="ChEBI" id="CHEBI:29950"/>
        <dbReference type="ChEBI" id="CHEBI:44120"/>
        <dbReference type="ChEBI" id="CHEBI:50058"/>
        <dbReference type="EC" id="1.8.4.11"/>
    </reaction>
</comment>
<comment type="similarity">
    <text evidence="4">Belongs to the MsrA Met sulfoxide reductase family.</text>
</comment>
<evidence type="ECO:0000313" key="8">
    <source>
        <dbReference type="EMBL" id="PRQ06739.1"/>
    </source>
</evidence>
<evidence type="ECO:0000256" key="3">
    <source>
        <dbReference type="ARBA" id="ARBA00048782"/>
    </source>
</evidence>
<evidence type="ECO:0000259" key="7">
    <source>
        <dbReference type="Pfam" id="PF01625"/>
    </source>
</evidence>
<accession>A0A2S9YNU5</accession>
<evidence type="ECO:0000256" key="1">
    <source>
        <dbReference type="ARBA" id="ARBA00023002"/>
    </source>
</evidence>
<dbReference type="AlphaFoldDB" id="A0A2S9YNU5"/>
<dbReference type="OrthoDB" id="4174719at2"/>
<feature type="chain" id="PRO_5015780248" description="Peptide methionine sulfoxide reductase MsrA" evidence="6">
    <location>
        <begin position="21"/>
        <end position="224"/>
    </location>
</feature>
<organism evidence="8 9">
    <name type="scientific">Enhygromyxa salina</name>
    <dbReference type="NCBI Taxonomy" id="215803"/>
    <lineage>
        <taxon>Bacteria</taxon>
        <taxon>Pseudomonadati</taxon>
        <taxon>Myxococcota</taxon>
        <taxon>Polyangia</taxon>
        <taxon>Nannocystales</taxon>
        <taxon>Nannocystaceae</taxon>
        <taxon>Enhygromyxa</taxon>
    </lineage>
</organism>
<dbReference type="SUPFAM" id="SSF55068">
    <property type="entry name" value="Peptide methionine sulfoxide reductase"/>
    <property type="match status" value="1"/>
</dbReference>
<dbReference type="PANTHER" id="PTHR43774">
    <property type="entry name" value="PEPTIDE METHIONINE SULFOXIDE REDUCTASE"/>
    <property type="match status" value="1"/>
</dbReference>
<dbReference type="EC" id="1.8.4.11" evidence="4"/>